<keyword evidence="8" id="KW-0270">Exopolysaccharide synthesis</keyword>
<keyword evidence="7 9" id="KW-0472">Membrane</keyword>
<comment type="subcellular location">
    <subcellularLocation>
        <location evidence="1">Cell membrane</location>
    </subcellularLocation>
</comment>
<dbReference type="KEGG" id="rmm:ROSMUCSMR3_01263"/>
<evidence type="ECO:0000256" key="5">
    <source>
        <dbReference type="ARBA" id="ARBA00022692"/>
    </source>
</evidence>
<name>A0A1V0RLX0_9RHOB</name>
<evidence type="ECO:0000256" key="8">
    <source>
        <dbReference type="ARBA" id="ARBA00023169"/>
    </source>
</evidence>
<keyword evidence="3" id="KW-1003">Cell membrane</keyword>
<feature type="domain" description="Bacterial sugar transferase" evidence="10">
    <location>
        <begin position="36"/>
        <end position="224"/>
    </location>
</feature>
<reference evidence="11 12" key="1">
    <citation type="submission" date="2017-03" db="EMBL/GenBank/DDBJ databases">
        <title>Genome Sequence of Roseovarius mucosus strain SMR3 Isolated from a culture of the Diatom Skeletonema marinoi.</title>
        <authorList>
            <person name="Topel M."/>
            <person name="Pinder M."/>
            <person name="Johansson O.N."/>
            <person name="Kourtchenko O."/>
            <person name="Godhe A."/>
            <person name="Clarke A.K."/>
        </authorList>
    </citation>
    <scope>NUCLEOTIDE SEQUENCE [LARGE SCALE GENOMIC DNA]</scope>
    <source>
        <strain evidence="11 12">SMR3</strain>
    </source>
</reference>
<evidence type="ECO:0000259" key="10">
    <source>
        <dbReference type="Pfam" id="PF02397"/>
    </source>
</evidence>
<evidence type="ECO:0000256" key="9">
    <source>
        <dbReference type="SAM" id="Phobius"/>
    </source>
</evidence>
<evidence type="ECO:0000313" key="12">
    <source>
        <dbReference type="Proteomes" id="UP000192273"/>
    </source>
</evidence>
<dbReference type="RefSeq" id="WP_008280766.1">
    <property type="nucleotide sequence ID" value="NZ_CP020474.1"/>
</dbReference>
<gene>
    <name evidence="11" type="primary">pglC</name>
    <name evidence="11" type="ORF">ROSMUCSMR3_01263</name>
</gene>
<accession>A0A1V0RLX0</accession>
<dbReference type="GO" id="GO:0005886">
    <property type="term" value="C:plasma membrane"/>
    <property type="evidence" value="ECO:0007669"/>
    <property type="project" value="UniProtKB-SubCell"/>
</dbReference>
<comment type="similarity">
    <text evidence="2">Belongs to the bacterial sugar transferase family.</text>
</comment>
<dbReference type="PANTHER" id="PTHR30576">
    <property type="entry name" value="COLANIC BIOSYNTHESIS UDP-GLUCOSE LIPID CARRIER TRANSFERASE"/>
    <property type="match status" value="1"/>
</dbReference>
<evidence type="ECO:0000256" key="3">
    <source>
        <dbReference type="ARBA" id="ARBA00022475"/>
    </source>
</evidence>
<dbReference type="EMBL" id="CP020474">
    <property type="protein sequence ID" value="ARE82757.1"/>
    <property type="molecule type" value="Genomic_DNA"/>
</dbReference>
<dbReference type="Pfam" id="PF02397">
    <property type="entry name" value="Bac_transf"/>
    <property type="match status" value="1"/>
</dbReference>
<dbReference type="EC" id="2.7.8.36" evidence="11"/>
<dbReference type="InterPro" id="IPR003362">
    <property type="entry name" value="Bact_transf"/>
</dbReference>
<dbReference type="GO" id="GO:0102334">
    <property type="term" value="F:N,N'-diacetylbacilliosaminyl-1-phosphate transferase activity"/>
    <property type="evidence" value="ECO:0007669"/>
    <property type="project" value="UniProtKB-EC"/>
</dbReference>
<evidence type="ECO:0000256" key="6">
    <source>
        <dbReference type="ARBA" id="ARBA00022989"/>
    </source>
</evidence>
<dbReference type="PANTHER" id="PTHR30576:SF4">
    <property type="entry name" value="UNDECAPRENYL-PHOSPHATE GALACTOSE PHOSPHOTRANSFERASE"/>
    <property type="match status" value="1"/>
</dbReference>
<dbReference type="OrthoDB" id="9808602at2"/>
<evidence type="ECO:0000313" key="11">
    <source>
        <dbReference type="EMBL" id="ARE82757.1"/>
    </source>
</evidence>
<protein>
    <submittedName>
        <fullName evidence="11">Undecaprenyl phosphate N,N'-diacetylbacillosamine 1-phosphate transferase</fullName>
        <ecNumber evidence="11">2.7.8.36</ecNumber>
    </submittedName>
</protein>
<keyword evidence="5 9" id="KW-0812">Transmembrane</keyword>
<evidence type="ECO:0000256" key="2">
    <source>
        <dbReference type="ARBA" id="ARBA00006464"/>
    </source>
</evidence>
<evidence type="ECO:0000256" key="4">
    <source>
        <dbReference type="ARBA" id="ARBA00022679"/>
    </source>
</evidence>
<dbReference type="Proteomes" id="UP000192273">
    <property type="component" value="Chromosome"/>
</dbReference>
<keyword evidence="4 11" id="KW-0808">Transferase</keyword>
<proteinExistence type="inferred from homology"/>
<evidence type="ECO:0000256" key="1">
    <source>
        <dbReference type="ARBA" id="ARBA00004236"/>
    </source>
</evidence>
<organism evidence="11 12">
    <name type="scientific">Roseovarius mucosus</name>
    <dbReference type="NCBI Taxonomy" id="215743"/>
    <lineage>
        <taxon>Bacteria</taxon>
        <taxon>Pseudomonadati</taxon>
        <taxon>Pseudomonadota</taxon>
        <taxon>Alphaproteobacteria</taxon>
        <taxon>Rhodobacterales</taxon>
        <taxon>Roseobacteraceae</taxon>
        <taxon>Roseovarius</taxon>
    </lineage>
</organism>
<keyword evidence="12" id="KW-1185">Reference proteome</keyword>
<dbReference type="GO" id="GO:0000271">
    <property type="term" value="P:polysaccharide biosynthetic process"/>
    <property type="evidence" value="ECO:0007669"/>
    <property type="project" value="UniProtKB-KW"/>
</dbReference>
<feature type="transmembrane region" description="Helical" evidence="9">
    <location>
        <begin position="41"/>
        <end position="63"/>
    </location>
</feature>
<sequence>MSLRSVSVPLHREDANLIQNPAVGLKSIQVYGNFFKRVLDIVIVLLAAPAVILVVAVLSVLIARDGASPFYAQNRVGKNGRIFRMWKLRSMVLNADAQLESYLAANPARRLEWDEHQKLRHDPRITRIGRLIRKSSLDELPQLWNVLIGDMSIVGPRPMMPCQTPLYPGRDYYALRPGITGFWQISVRNESSFAERSEFDRKYLRDLSFWTDLRVMLCTFRVVLTGTGC</sequence>
<evidence type="ECO:0000256" key="7">
    <source>
        <dbReference type="ARBA" id="ARBA00023136"/>
    </source>
</evidence>
<keyword evidence="6 9" id="KW-1133">Transmembrane helix</keyword>
<dbReference type="AlphaFoldDB" id="A0A1V0RLX0"/>